<dbReference type="InterPro" id="IPR003148">
    <property type="entry name" value="RCK_N"/>
</dbReference>
<feature type="transmembrane region" description="Helical" evidence="7">
    <location>
        <begin position="33"/>
        <end position="51"/>
    </location>
</feature>
<sequence>MPHQVPLIATVCLAFVLAAILGYLATRLRLSPIVGYLCAGLMVGPYTPGFVADTSLAPQLAELGVILLMFGVGLHFTLRDLLRVWSVAVPGAVAQIAVATVVGLGLALIWGWSVAGGLVFGLSLSVASTVVMLRALEEQRALETENGRVAIGWLVVEDLAMVLVLVLVPVLAGLARGQQADMADLAASIGTTLGAVALFVALMLVVGRRVIPAMLAMVARTGSRELFTLSVLGVALGIAYGSAQLFGVSFALGAFFAGLVLGESDLSHRAAEGSLPLRDAFAVLFFVSVGMLFDPSILVRRPLDVVAVLTVILLVKSAAAVGLVRLLGRSHGMAATVAASLAQIGEFSFILIGLGINEGLAPTEARDLIVAGAMLSIALNPFAFRVAARWAARFAREEMAVVPVSDAIYGPHQPYGDGPVILVGLGRVGSAVAAQLTEAKVPLVVVDQDRLKVEGWRRGGGRGIVAGGSPTEVLRDAGIAGARTLMVTVPDELQGGALIEAARHMRRDLFITARAHSEEGVEHLRRRGADLVVYAEREVAGRMIENILGV</sequence>
<feature type="transmembrane region" description="Helical" evidence="7">
    <location>
        <begin position="280"/>
        <end position="299"/>
    </location>
</feature>
<dbReference type="Gene3D" id="1.20.1530.20">
    <property type="match status" value="1"/>
</dbReference>
<dbReference type="AlphaFoldDB" id="A0A9W6NAM2"/>
<feature type="transmembrane region" description="Helical" evidence="7">
    <location>
        <begin position="305"/>
        <end position="327"/>
    </location>
</feature>
<evidence type="ECO:0000313" key="9">
    <source>
        <dbReference type="EMBL" id="GLK84639.1"/>
    </source>
</evidence>
<accession>A0A9W6NAM2</accession>
<evidence type="ECO:0000256" key="3">
    <source>
        <dbReference type="ARBA" id="ARBA00022448"/>
    </source>
</evidence>
<dbReference type="Gene3D" id="3.40.50.720">
    <property type="entry name" value="NAD(P)-binding Rossmann-like Domain"/>
    <property type="match status" value="1"/>
</dbReference>
<evidence type="ECO:0000259" key="8">
    <source>
        <dbReference type="PROSITE" id="PS51201"/>
    </source>
</evidence>
<keyword evidence="5 7" id="KW-1133">Transmembrane helix</keyword>
<reference evidence="9" key="2">
    <citation type="submission" date="2023-01" db="EMBL/GenBank/DDBJ databases">
        <authorList>
            <person name="Sun Q."/>
            <person name="Evtushenko L."/>
        </authorList>
    </citation>
    <scope>NUCLEOTIDE SEQUENCE</scope>
    <source>
        <strain evidence="9">VKM B-2789</strain>
    </source>
</reference>
<dbReference type="RefSeq" id="WP_213364515.1">
    <property type="nucleotide sequence ID" value="NZ_BSFM01000014.1"/>
</dbReference>
<keyword evidence="4 7" id="KW-0812">Transmembrane</keyword>
<name>A0A9W6NAM2_9HYPH</name>
<gene>
    <name evidence="9" type="ORF">GCM10017653_27090</name>
</gene>
<comment type="subcellular location">
    <subcellularLocation>
        <location evidence="1">Membrane</location>
        <topology evidence="1">Multi-pass membrane protein</topology>
    </subcellularLocation>
</comment>
<feature type="transmembrane region" description="Helical" evidence="7">
    <location>
        <begin position="57"/>
        <end position="78"/>
    </location>
</feature>
<evidence type="ECO:0000313" key="10">
    <source>
        <dbReference type="Proteomes" id="UP001143330"/>
    </source>
</evidence>
<feature type="transmembrane region" description="Helical" evidence="7">
    <location>
        <begin position="368"/>
        <end position="388"/>
    </location>
</feature>
<feature type="transmembrane region" description="Helical" evidence="7">
    <location>
        <begin position="6"/>
        <end position="26"/>
    </location>
</feature>
<dbReference type="Pfam" id="PF00999">
    <property type="entry name" value="Na_H_Exchanger"/>
    <property type="match status" value="1"/>
</dbReference>
<protein>
    <submittedName>
        <fullName evidence="9">Kef family K(+) transporter</fullName>
    </submittedName>
</protein>
<dbReference type="PANTHER" id="PTHR42751:SF1">
    <property type="entry name" value="CATION_PROTON ANTIPORTER YBAL-RELATED"/>
    <property type="match status" value="1"/>
</dbReference>
<evidence type="ECO:0000256" key="4">
    <source>
        <dbReference type="ARBA" id="ARBA00022692"/>
    </source>
</evidence>
<evidence type="ECO:0000256" key="5">
    <source>
        <dbReference type="ARBA" id="ARBA00022989"/>
    </source>
</evidence>
<comment type="similarity">
    <text evidence="2">Belongs to the monovalent cation:proton antiporter 2 (CPA2) transporter (TC 2.A.37) family.</text>
</comment>
<dbReference type="GO" id="GO:1902600">
    <property type="term" value="P:proton transmembrane transport"/>
    <property type="evidence" value="ECO:0007669"/>
    <property type="project" value="InterPro"/>
</dbReference>
<evidence type="ECO:0000256" key="1">
    <source>
        <dbReference type="ARBA" id="ARBA00004141"/>
    </source>
</evidence>
<dbReference type="InterPro" id="IPR006153">
    <property type="entry name" value="Cation/H_exchanger_TM"/>
</dbReference>
<organism evidence="9 10">
    <name type="scientific">Ancylobacter defluvii</name>
    <dbReference type="NCBI Taxonomy" id="1282440"/>
    <lineage>
        <taxon>Bacteria</taxon>
        <taxon>Pseudomonadati</taxon>
        <taxon>Pseudomonadota</taxon>
        <taxon>Alphaproteobacteria</taxon>
        <taxon>Hyphomicrobiales</taxon>
        <taxon>Xanthobacteraceae</taxon>
        <taxon>Ancylobacter</taxon>
    </lineage>
</organism>
<dbReference type="PROSITE" id="PS51201">
    <property type="entry name" value="RCK_N"/>
    <property type="match status" value="1"/>
</dbReference>
<dbReference type="SUPFAM" id="SSF51735">
    <property type="entry name" value="NAD(P)-binding Rossmann-fold domains"/>
    <property type="match status" value="1"/>
</dbReference>
<dbReference type="NCBIfam" id="NF007950">
    <property type="entry name" value="PRK10669.1"/>
    <property type="match status" value="1"/>
</dbReference>
<dbReference type="InterPro" id="IPR036291">
    <property type="entry name" value="NAD(P)-bd_dom_sf"/>
</dbReference>
<feature type="transmembrane region" description="Helical" evidence="7">
    <location>
        <begin position="149"/>
        <end position="173"/>
    </location>
</feature>
<dbReference type="GO" id="GO:0006813">
    <property type="term" value="P:potassium ion transport"/>
    <property type="evidence" value="ECO:0007669"/>
    <property type="project" value="InterPro"/>
</dbReference>
<proteinExistence type="inferred from homology"/>
<feature type="domain" description="RCK N-terminal" evidence="8">
    <location>
        <begin position="417"/>
        <end position="534"/>
    </location>
</feature>
<dbReference type="EMBL" id="BSFM01000014">
    <property type="protein sequence ID" value="GLK84639.1"/>
    <property type="molecule type" value="Genomic_DNA"/>
</dbReference>
<feature type="transmembrane region" description="Helical" evidence="7">
    <location>
        <begin position="249"/>
        <end position="268"/>
    </location>
</feature>
<evidence type="ECO:0000256" key="6">
    <source>
        <dbReference type="ARBA" id="ARBA00023136"/>
    </source>
</evidence>
<feature type="transmembrane region" description="Helical" evidence="7">
    <location>
        <begin position="85"/>
        <end position="112"/>
    </location>
</feature>
<dbReference type="GO" id="GO:0016020">
    <property type="term" value="C:membrane"/>
    <property type="evidence" value="ECO:0007669"/>
    <property type="project" value="UniProtKB-SubCell"/>
</dbReference>
<keyword evidence="10" id="KW-1185">Reference proteome</keyword>
<reference evidence="9" key="1">
    <citation type="journal article" date="2014" name="Int. J. Syst. Evol. Microbiol.">
        <title>Complete genome sequence of Corynebacterium casei LMG S-19264T (=DSM 44701T), isolated from a smear-ripened cheese.</title>
        <authorList>
            <consortium name="US DOE Joint Genome Institute (JGI-PGF)"/>
            <person name="Walter F."/>
            <person name="Albersmeier A."/>
            <person name="Kalinowski J."/>
            <person name="Ruckert C."/>
        </authorList>
    </citation>
    <scope>NUCLEOTIDE SEQUENCE</scope>
    <source>
        <strain evidence="9">VKM B-2789</strain>
    </source>
</reference>
<keyword evidence="3" id="KW-0813">Transport</keyword>
<dbReference type="GO" id="GO:0015297">
    <property type="term" value="F:antiporter activity"/>
    <property type="evidence" value="ECO:0007669"/>
    <property type="project" value="InterPro"/>
</dbReference>
<evidence type="ECO:0000256" key="2">
    <source>
        <dbReference type="ARBA" id="ARBA00005551"/>
    </source>
</evidence>
<dbReference type="InterPro" id="IPR038770">
    <property type="entry name" value="Na+/solute_symporter_sf"/>
</dbReference>
<keyword evidence="6 7" id="KW-0472">Membrane</keyword>
<evidence type="ECO:0000256" key="7">
    <source>
        <dbReference type="SAM" id="Phobius"/>
    </source>
</evidence>
<feature type="transmembrane region" description="Helical" evidence="7">
    <location>
        <begin position="334"/>
        <end position="356"/>
    </location>
</feature>
<feature type="transmembrane region" description="Helical" evidence="7">
    <location>
        <begin position="185"/>
        <end position="206"/>
    </location>
</feature>
<dbReference type="Pfam" id="PF02254">
    <property type="entry name" value="TrkA_N"/>
    <property type="match status" value="1"/>
</dbReference>
<comment type="caution">
    <text evidence="9">The sequence shown here is derived from an EMBL/GenBank/DDBJ whole genome shotgun (WGS) entry which is preliminary data.</text>
</comment>
<dbReference type="PANTHER" id="PTHR42751">
    <property type="entry name" value="SODIUM/HYDROGEN EXCHANGER FAMILY/TRKA DOMAIN PROTEIN"/>
    <property type="match status" value="1"/>
</dbReference>
<dbReference type="Proteomes" id="UP001143330">
    <property type="component" value="Unassembled WGS sequence"/>
</dbReference>
<feature type="transmembrane region" description="Helical" evidence="7">
    <location>
        <begin position="118"/>
        <end position="137"/>
    </location>
</feature>